<gene>
    <name evidence="1" type="ORF">E2C01_029352</name>
</gene>
<accession>A0A5B7ER89</accession>
<name>A0A5B7ER89_PORTR</name>
<evidence type="ECO:0000313" key="2">
    <source>
        <dbReference type="Proteomes" id="UP000324222"/>
    </source>
</evidence>
<comment type="caution">
    <text evidence="1">The sequence shown here is derived from an EMBL/GenBank/DDBJ whole genome shotgun (WGS) entry which is preliminary data.</text>
</comment>
<keyword evidence="2" id="KW-1185">Reference proteome</keyword>
<proteinExistence type="predicted"/>
<protein>
    <submittedName>
        <fullName evidence="1">Uncharacterized protein</fullName>
    </submittedName>
</protein>
<sequence length="68" mass="7475">MTEGSPAALQVSKDCRLSYIRCEDGDDKVSHGCRELLPWNADKEVCGGGPRLAQKIQRCLNAVVIKFP</sequence>
<dbReference type="AlphaFoldDB" id="A0A5B7ER89"/>
<evidence type="ECO:0000313" key="1">
    <source>
        <dbReference type="EMBL" id="MPC35915.1"/>
    </source>
</evidence>
<organism evidence="1 2">
    <name type="scientific">Portunus trituberculatus</name>
    <name type="common">Swimming crab</name>
    <name type="synonym">Neptunus trituberculatus</name>
    <dbReference type="NCBI Taxonomy" id="210409"/>
    <lineage>
        <taxon>Eukaryota</taxon>
        <taxon>Metazoa</taxon>
        <taxon>Ecdysozoa</taxon>
        <taxon>Arthropoda</taxon>
        <taxon>Crustacea</taxon>
        <taxon>Multicrustacea</taxon>
        <taxon>Malacostraca</taxon>
        <taxon>Eumalacostraca</taxon>
        <taxon>Eucarida</taxon>
        <taxon>Decapoda</taxon>
        <taxon>Pleocyemata</taxon>
        <taxon>Brachyura</taxon>
        <taxon>Eubrachyura</taxon>
        <taxon>Portunoidea</taxon>
        <taxon>Portunidae</taxon>
        <taxon>Portuninae</taxon>
        <taxon>Portunus</taxon>
    </lineage>
</organism>
<reference evidence="1 2" key="1">
    <citation type="submission" date="2019-05" db="EMBL/GenBank/DDBJ databases">
        <title>Another draft genome of Portunus trituberculatus and its Hox gene families provides insights of decapod evolution.</title>
        <authorList>
            <person name="Jeong J.-H."/>
            <person name="Song I."/>
            <person name="Kim S."/>
            <person name="Choi T."/>
            <person name="Kim D."/>
            <person name="Ryu S."/>
            <person name="Kim W."/>
        </authorList>
    </citation>
    <scope>NUCLEOTIDE SEQUENCE [LARGE SCALE GENOMIC DNA]</scope>
    <source>
        <tissue evidence="1">Muscle</tissue>
    </source>
</reference>
<dbReference type="EMBL" id="VSRR010003378">
    <property type="protein sequence ID" value="MPC35915.1"/>
    <property type="molecule type" value="Genomic_DNA"/>
</dbReference>
<dbReference type="Proteomes" id="UP000324222">
    <property type="component" value="Unassembled WGS sequence"/>
</dbReference>